<accession>A0A0A9DHB7</accession>
<sequence>MLSCERSPRCNETSDVCLGTFLGGCGVGYLCTER</sequence>
<name>A0A0A9DHB7_ARUDO</name>
<organism evidence="1">
    <name type="scientific">Arundo donax</name>
    <name type="common">Giant reed</name>
    <name type="synonym">Donax arundinaceus</name>
    <dbReference type="NCBI Taxonomy" id="35708"/>
    <lineage>
        <taxon>Eukaryota</taxon>
        <taxon>Viridiplantae</taxon>
        <taxon>Streptophyta</taxon>
        <taxon>Embryophyta</taxon>
        <taxon>Tracheophyta</taxon>
        <taxon>Spermatophyta</taxon>
        <taxon>Magnoliopsida</taxon>
        <taxon>Liliopsida</taxon>
        <taxon>Poales</taxon>
        <taxon>Poaceae</taxon>
        <taxon>PACMAD clade</taxon>
        <taxon>Arundinoideae</taxon>
        <taxon>Arundineae</taxon>
        <taxon>Arundo</taxon>
    </lineage>
</organism>
<dbReference type="EMBL" id="GBRH01209916">
    <property type="protein sequence ID" value="JAD87979.1"/>
    <property type="molecule type" value="Transcribed_RNA"/>
</dbReference>
<protein>
    <submittedName>
        <fullName evidence="1">Uncharacterized protein</fullName>
    </submittedName>
</protein>
<dbReference type="AlphaFoldDB" id="A0A0A9DHB7"/>
<proteinExistence type="predicted"/>
<reference evidence="1" key="2">
    <citation type="journal article" date="2015" name="Data Brief">
        <title>Shoot transcriptome of the giant reed, Arundo donax.</title>
        <authorList>
            <person name="Barrero R.A."/>
            <person name="Guerrero F.D."/>
            <person name="Moolhuijzen P."/>
            <person name="Goolsby J.A."/>
            <person name="Tidwell J."/>
            <person name="Bellgard S.E."/>
            <person name="Bellgard M.I."/>
        </authorList>
    </citation>
    <scope>NUCLEOTIDE SEQUENCE</scope>
    <source>
        <tissue evidence="1">Shoot tissue taken approximately 20 cm above the soil surface</tissue>
    </source>
</reference>
<evidence type="ECO:0000313" key="1">
    <source>
        <dbReference type="EMBL" id="JAD87979.1"/>
    </source>
</evidence>
<reference evidence="1" key="1">
    <citation type="submission" date="2014-09" db="EMBL/GenBank/DDBJ databases">
        <authorList>
            <person name="Magalhaes I.L.F."/>
            <person name="Oliveira U."/>
            <person name="Santos F.R."/>
            <person name="Vidigal T.H.D.A."/>
            <person name="Brescovit A.D."/>
            <person name="Santos A.J."/>
        </authorList>
    </citation>
    <scope>NUCLEOTIDE SEQUENCE</scope>
    <source>
        <tissue evidence="1">Shoot tissue taken approximately 20 cm above the soil surface</tissue>
    </source>
</reference>